<organism evidence="2">
    <name type="scientific">Culicoides sonorensis</name>
    <name type="common">Biting midge</name>
    <dbReference type="NCBI Taxonomy" id="179676"/>
    <lineage>
        <taxon>Eukaryota</taxon>
        <taxon>Metazoa</taxon>
        <taxon>Ecdysozoa</taxon>
        <taxon>Arthropoda</taxon>
        <taxon>Hexapoda</taxon>
        <taxon>Insecta</taxon>
        <taxon>Pterygota</taxon>
        <taxon>Neoptera</taxon>
        <taxon>Endopterygota</taxon>
        <taxon>Diptera</taxon>
        <taxon>Nematocera</taxon>
        <taxon>Chironomoidea</taxon>
        <taxon>Ceratopogonidae</taxon>
        <taxon>Ceratopogoninae</taxon>
        <taxon>Culicoides</taxon>
        <taxon>Monoculicoides</taxon>
    </lineage>
</organism>
<dbReference type="EMBL" id="UFQS01001633">
    <property type="protein sequence ID" value="SSX11697.1"/>
    <property type="molecule type" value="Genomic_DNA"/>
</dbReference>
<proteinExistence type="predicted"/>
<dbReference type="GO" id="GO:0042391">
    <property type="term" value="P:regulation of membrane potential"/>
    <property type="evidence" value="ECO:0007669"/>
    <property type="project" value="TreeGrafter"/>
</dbReference>
<reference evidence="1" key="1">
    <citation type="submission" date="2018-04" db="EMBL/GenBank/DDBJ databases">
        <authorList>
            <person name="Go L.Y."/>
            <person name="Mitchell J.A."/>
        </authorList>
    </citation>
    <scope>NUCLEOTIDE SEQUENCE</scope>
    <source>
        <tissue evidence="1">Whole organism</tissue>
    </source>
</reference>
<protein>
    <submittedName>
        <fullName evidence="2">CSON003473 protein</fullName>
    </submittedName>
</protein>
<reference evidence="2" key="2">
    <citation type="submission" date="2018-07" db="EMBL/GenBank/DDBJ databases">
        <authorList>
            <person name="Quirk P.G."/>
            <person name="Krulwich T.A."/>
        </authorList>
    </citation>
    <scope>NUCLEOTIDE SEQUENCE</scope>
</reference>
<sequence length="192" mass="21861">MKLLRVLKYQEVYAQEKVTKVDSLSLVISGKLVVSQNQKALHIVFPHQFLDSPEWFGVSTDDYFQVSIVAMEESRVLIWHRDKLKLSIMGDPFLQSVIDHILGRDVVKKLMQVTQVNETMAQSNGFIISEVDEEDKPMLINNHSNHNGLINGNGKLLNGKVENGTPGITALINRQLQGKFHTNKRPNNRRPY</sequence>
<dbReference type="InterPro" id="IPR006916">
    <property type="entry name" value="POPDC1-3"/>
</dbReference>
<dbReference type="PANTHER" id="PTHR12101:SF1">
    <property type="entry name" value="BVES"/>
    <property type="match status" value="1"/>
</dbReference>
<dbReference type="GO" id="GO:0030552">
    <property type="term" value="F:cAMP binding"/>
    <property type="evidence" value="ECO:0007669"/>
    <property type="project" value="TreeGrafter"/>
</dbReference>
<dbReference type="GO" id="GO:0007507">
    <property type="term" value="P:heart development"/>
    <property type="evidence" value="ECO:0007669"/>
    <property type="project" value="TreeGrafter"/>
</dbReference>
<evidence type="ECO:0000313" key="2">
    <source>
        <dbReference type="EMBL" id="SSX31262.1"/>
    </source>
</evidence>
<evidence type="ECO:0000313" key="1">
    <source>
        <dbReference type="EMBL" id="SSX11697.1"/>
    </source>
</evidence>
<dbReference type="GO" id="GO:0051146">
    <property type="term" value="P:striated muscle cell differentiation"/>
    <property type="evidence" value="ECO:0007669"/>
    <property type="project" value="TreeGrafter"/>
</dbReference>
<dbReference type="SUPFAM" id="SSF51206">
    <property type="entry name" value="cAMP-binding domain-like"/>
    <property type="match status" value="1"/>
</dbReference>
<dbReference type="AlphaFoldDB" id="A0A336MLI5"/>
<dbReference type="GO" id="GO:0042383">
    <property type="term" value="C:sarcolemma"/>
    <property type="evidence" value="ECO:0007669"/>
    <property type="project" value="TreeGrafter"/>
</dbReference>
<dbReference type="EMBL" id="UFQT01001633">
    <property type="protein sequence ID" value="SSX31262.1"/>
    <property type="molecule type" value="Genomic_DNA"/>
</dbReference>
<name>A0A336MLI5_CULSO</name>
<dbReference type="VEuPathDB" id="VectorBase:CSON003473"/>
<accession>A0A336MLI5</accession>
<dbReference type="PANTHER" id="PTHR12101">
    <property type="entry name" value="POPEYE DOMAIN CONTAINING PROTEIN"/>
    <property type="match status" value="1"/>
</dbReference>
<dbReference type="InterPro" id="IPR018490">
    <property type="entry name" value="cNMP-bd_dom_sf"/>
</dbReference>
<gene>
    <name evidence="2" type="primary">CSON003473</name>
</gene>
<dbReference type="OMA" id="AHIHIHF"/>